<name>A0A0V1MFI7_9BILA</name>
<dbReference type="EMBL" id="JYDO01000109">
    <property type="protein sequence ID" value="KRZ70680.1"/>
    <property type="molecule type" value="Genomic_DNA"/>
</dbReference>
<evidence type="ECO:0000313" key="3">
    <source>
        <dbReference type="Proteomes" id="UP000054843"/>
    </source>
</evidence>
<proteinExistence type="predicted"/>
<dbReference type="Proteomes" id="UP000054843">
    <property type="component" value="Unassembled WGS sequence"/>
</dbReference>
<reference evidence="2 3" key="1">
    <citation type="submission" date="2015-01" db="EMBL/GenBank/DDBJ databases">
        <title>Evolution of Trichinella species and genotypes.</title>
        <authorList>
            <person name="Korhonen P.K."/>
            <person name="Edoardo P."/>
            <person name="Giuseppe L.R."/>
            <person name="Gasser R.B."/>
        </authorList>
    </citation>
    <scope>NUCLEOTIDE SEQUENCE [LARGE SCALE GENOMIC DNA]</scope>
    <source>
        <strain evidence="2">ISS1980</strain>
    </source>
</reference>
<comment type="caution">
    <text evidence="2">The sequence shown here is derived from an EMBL/GenBank/DDBJ whole genome shotgun (WGS) entry which is preliminary data.</text>
</comment>
<accession>A0A0V1MFI7</accession>
<evidence type="ECO:0000313" key="2">
    <source>
        <dbReference type="EMBL" id="KRZ70680.1"/>
    </source>
</evidence>
<dbReference type="EMBL" id="JYDO01000198">
    <property type="protein sequence ID" value="KRZ67400.1"/>
    <property type="molecule type" value="Genomic_DNA"/>
</dbReference>
<protein>
    <submittedName>
        <fullName evidence="2">Uncharacterized protein</fullName>
    </submittedName>
</protein>
<organism evidence="2 3">
    <name type="scientific">Trichinella papuae</name>
    <dbReference type="NCBI Taxonomy" id="268474"/>
    <lineage>
        <taxon>Eukaryota</taxon>
        <taxon>Metazoa</taxon>
        <taxon>Ecdysozoa</taxon>
        <taxon>Nematoda</taxon>
        <taxon>Enoplea</taxon>
        <taxon>Dorylaimia</taxon>
        <taxon>Trichinellida</taxon>
        <taxon>Trichinellidae</taxon>
        <taxon>Trichinella</taxon>
    </lineage>
</organism>
<sequence length="87" mass="10144">MAGRYDVSAKMANVHQTEQQSTVDLCCRNEQKTYLIYSWYTYLIPCWVYLPDPQLEYLPVLQLVYSTHIPTRYPLISTQQFTTSAAS</sequence>
<keyword evidence="3" id="KW-1185">Reference proteome</keyword>
<dbReference type="AlphaFoldDB" id="A0A0V1MFI7"/>
<gene>
    <name evidence="2" type="ORF">T10_3522</name>
    <name evidence="1" type="ORF">T10_4504</name>
</gene>
<evidence type="ECO:0000313" key="1">
    <source>
        <dbReference type="EMBL" id="KRZ67400.1"/>
    </source>
</evidence>